<evidence type="ECO:0000256" key="1">
    <source>
        <dbReference type="SAM" id="Phobius"/>
    </source>
</evidence>
<organism evidence="2 3">
    <name type="scientific">Symbiodinium natans</name>
    <dbReference type="NCBI Taxonomy" id="878477"/>
    <lineage>
        <taxon>Eukaryota</taxon>
        <taxon>Sar</taxon>
        <taxon>Alveolata</taxon>
        <taxon>Dinophyceae</taxon>
        <taxon>Suessiales</taxon>
        <taxon>Symbiodiniaceae</taxon>
        <taxon>Symbiodinium</taxon>
    </lineage>
</organism>
<keyword evidence="1" id="KW-1133">Transmembrane helix</keyword>
<keyword evidence="1" id="KW-0812">Transmembrane</keyword>
<evidence type="ECO:0000313" key="2">
    <source>
        <dbReference type="EMBL" id="CAE7257424.1"/>
    </source>
</evidence>
<dbReference type="EMBL" id="CAJNDS010001391">
    <property type="protein sequence ID" value="CAE7257424.1"/>
    <property type="molecule type" value="Genomic_DNA"/>
</dbReference>
<proteinExistence type="predicted"/>
<keyword evidence="1" id="KW-0472">Membrane</keyword>
<evidence type="ECO:0000313" key="3">
    <source>
        <dbReference type="Proteomes" id="UP000604046"/>
    </source>
</evidence>
<sequence length="513" mass="57358">MAGKAGKESCGRRAFKICFALFVALATSSIVFAINMSTGAFAVGSIGVQLQDSIGNRIETYMVGKMEPLRIYLQQGINMFDEYGWNLSQWEDLQKTLPYQRSFLETYFDESRCCSGIWTNLRYDDAVRCHPIENPDCLGTKTNSMEGEIGRQDLGGDAIWAGTVQYSDTYTTGSYPGLEVCDGTCENEHSGDFVQVLPAKISGARNNTLVFRWYEKQRSLSPWLGEDTITSCPEASGPECKQKDSFGHWVQPIGFVHWPIQDGYWYRDIQYYNLTKGQVRFATRVFPWTLYPPAVMKSHMFTPIYNPQGERIGGWVVGFKLHWITAYLRDLKKPPGTFIFIVERNTGVLISTSDPHIPVLKDYTTSASYQDVILATECPDLRVSERAKKLLEMAGASNPQDWSRVRNVLGRPEIKTTGVEPVEEFLLSRDFEHQGLDWVVAITIPGDTILEDINANMLIRLGSILAATGGMKIFSSVVLTGVLMLWVKHGGGDAGDMDVDANDVTDGFDAIRV</sequence>
<keyword evidence="3" id="KW-1185">Reference proteome</keyword>
<dbReference type="OrthoDB" id="409252at2759"/>
<protein>
    <submittedName>
        <fullName evidence="2">Uncharacterized protein</fullName>
    </submittedName>
</protein>
<comment type="caution">
    <text evidence="2">The sequence shown here is derived from an EMBL/GenBank/DDBJ whole genome shotgun (WGS) entry which is preliminary data.</text>
</comment>
<name>A0A812M3H4_9DINO</name>
<gene>
    <name evidence="2" type="ORF">SNAT2548_LOCUS13298</name>
</gene>
<dbReference type="AlphaFoldDB" id="A0A812M3H4"/>
<feature type="transmembrane region" description="Helical" evidence="1">
    <location>
        <begin position="464"/>
        <end position="487"/>
    </location>
</feature>
<dbReference type="Proteomes" id="UP000604046">
    <property type="component" value="Unassembled WGS sequence"/>
</dbReference>
<reference evidence="2" key="1">
    <citation type="submission" date="2021-02" db="EMBL/GenBank/DDBJ databases">
        <authorList>
            <person name="Dougan E. K."/>
            <person name="Rhodes N."/>
            <person name="Thang M."/>
            <person name="Chan C."/>
        </authorList>
    </citation>
    <scope>NUCLEOTIDE SEQUENCE</scope>
</reference>
<accession>A0A812M3H4</accession>